<proteinExistence type="predicted"/>
<evidence type="ECO:0000256" key="1">
    <source>
        <dbReference type="SAM" id="SignalP"/>
    </source>
</evidence>
<evidence type="ECO:0000313" key="3">
    <source>
        <dbReference type="Proteomes" id="UP000807469"/>
    </source>
</evidence>
<accession>A0A9P5YPB5</accession>
<gene>
    <name evidence="2" type="ORF">BDN70DRAFT_909004</name>
</gene>
<dbReference type="AlphaFoldDB" id="A0A9P5YPB5"/>
<feature type="signal peptide" evidence="1">
    <location>
        <begin position="1"/>
        <end position="19"/>
    </location>
</feature>
<sequence>MNLLSFSILLALFITWSIASPNPLGVGYRAAPENTVVINNAHTDVGDSEYPGGTSVYCTSSARTSAAQGTIPEDFWNNVAYNTGIGSGSYVQLTGCINPSSLDRINTGDAGGQYDSSGGRDGTGNPAGSVCAGYNHYIEILEPAGPRACIRCCEDPDDCPTKQDRSGCPNVIPGDYFDCP</sequence>
<dbReference type="OrthoDB" id="3044029at2759"/>
<dbReference type="EMBL" id="MU155487">
    <property type="protein sequence ID" value="KAF9472902.1"/>
    <property type="molecule type" value="Genomic_DNA"/>
</dbReference>
<keyword evidence="1" id="KW-0732">Signal</keyword>
<evidence type="ECO:0000313" key="2">
    <source>
        <dbReference type="EMBL" id="KAF9472902.1"/>
    </source>
</evidence>
<reference evidence="2" key="1">
    <citation type="submission" date="2020-11" db="EMBL/GenBank/DDBJ databases">
        <authorList>
            <consortium name="DOE Joint Genome Institute"/>
            <person name="Ahrendt S."/>
            <person name="Riley R."/>
            <person name="Andreopoulos W."/>
            <person name="Labutti K."/>
            <person name="Pangilinan J."/>
            <person name="Ruiz-Duenas F.J."/>
            <person name="Barrasa J.M."/>
            <person name="Sanchez-Garcia M."/>
            <person name="Camarero S."/>
            <person name="Miyauchi S."/>
            <person name="Serrano A."/>
            <person name="Linde D."/>
            <person name="Babiker R."/>
            <person name="Drula E."/>
            <person name="Ayuso-Fernandez I."/>
            <person name="Pacheco R."/>
            <person name="Padilla G."/>
            <person name="Ferreira P."/>
            <person name="Barriuso J."/>
            <person name="Kellner H."/>
            <person name="Castanera R."/>
            <person name="Alfaro M."/>
            <person name="Ramirez L."/>
            <person name="Pisabarro A.G."/>
            <person name="Kuo A."/>
            <person name="Tritt A."/>
            <person name="Lipzen A."/>
            <person name="He G."/>
            <person name="Yan M."/>
            <person name="Ng V."/>
            <person name="Cullen D."/>
            <person name="Martin F."/>
            <person name="Rosso M.-N."/>
            <person name="Henrissat B."/>
            <person name="Hibbett D."/>
            <person name="Martinez A.T."/>
            <person name="Grigoriev I.V."/>
        </authorList>
    </citation>
    <scope>NUCLEOTIDE SEQUENCE</scope>
    <source>
        <strain evidence="2">CIRM-BRFM 674</strain>
    </source>
</reference>
<keyword evidence="3" id="KW-1185">Reference proteome</keyword>
<dbReference type="Proteomes" id="UP000807469">
    <property type="component" value="Unassembled WGS sequence"/>
</dbReference>
<protein>
    <submittedName>
        <fullName evidence="2">Uncharacterized protein</fullName>
    </submittedName>
</protein>
<organism evidence="2 3">
    <name type="scientific">Pholiota conissans</name>
    <dbReference type="NCBI Taxonomy" id="109636"/>
    <lineage>
        <taxon>Eukaryota</taxon>
        <taxon>Fungi</taxon>
        <taxon>Dikarya</taxon>
        <taxon>Basidiomycota</taxon>
        <taxon>Agaricomycotina</taxon>
        <taxon>Agaricomycetes</taxon>
        <taxon>Agaricomycetidae</taxon>
        <taxon>Agaricales</taxon>
        <taxon>Agaricineae</taxon>
        <taxon>Strophariaceae</taxon>
        <taxon>Pholiota</taxon>
    </lineage>
</organism>
<feature type="chain" id="PRO_5040420358" evidence="1">
    <location>
        <begin position="20"/>
        <end position="180"/>
    </location>
</feature>
<comment type="caution">
    <text evidence="2">The sequence shown here is derived from an EMBL/GenBank/DDBJ whole genome shotgun (WGS) entry which is preliminary data.</text>
</comment>
<name>A0A9P5YPB5_9AGAR</name>